<gene>
    <name evidence="11" type="primary">thiM</name>
    <name evidence="12" type="ORF">DOK79_003082</name>
</gene>
<feature type="binding site" evidence="11">
    <location>
        <position position="170"/>
    </location>
    <ligand>
        <name>ATP</name>
        <dbReference type="ChEBI" id="CHEBI:30616"/>
    </ligand>
</feature>
<dbReference type="Gene3D" id="3.40.1190.20">
    <property type="match status" value="1"/>
</dbReference>
<comment type="cofactor">
    <cofactor evidence="2 11">
        <name>Mg(2+)</name>
        <dbReference type="ChEBI" id="CHEBI:18420"/>
    </cofactor>
</comment>
<comment type="function">
    <text evidence="11">Catalyzes the phosphorylation of the hydroxyl group of 4-methyl-5-beta-hydroxyethylthiazole (THZ).</text>
</comment>
<evidence type="ECO:0000313" key="12">
    <source>
        <dbReference type="EMBL" id="WYJ81497.1"/>
    </source>
</evidence>
<keyword evidence="7 11" id="KW-0418">Kinase</keyword>
<dbReference type="GO" id="GO:0016301">
    <property type="term" value="F:kinase activity"/>
    <property type="evidence" value="ECO:0007669"/>
    <property type="project" value="UniProtKB-KW"/>
</dbReference>
<evidence type="ECO:0000256" key="4">
    <source>
        <dbReference type="ARBA" id="ARBA00022679"/>
    </source>
</evidence>
<evidence type="ECO:0000256" key="11">
    <source>
        <dbReference type="HAMAP-Rule" id="MF_00228"/>
    </source>
</evidence>
<evidence type="ECO:0000313" key="13">
    <source>
        <dbReference type="Proteomes" id="UP000664360"/>
    </source>
</evidence>
<dbReference type="PIRSF" id="PIRSF000513">
    <property type="entry name" value="Thz_kinase"/>
    <property type="match status" value="1"/>
</dbReference>
<reference evidence="12 13" key="1">
    <citation type="submission" date="2024-03" db="EMBL/GenBank/DDBJ databases">
        <title>The Genome Sequence of Enterococcus sp. DIV1094.</title>
        <authorList>
            <consortium name="The Broad Institute Genomics Platform"/>
            <consortium name="The Broad Institute Microbial Omics Core"/>
            <consortium name="The Broad Institute Genomic Center for Infectious Diseases"/>
            <person name="Earl A."/>
            <person name="Manson A."/>
            <person name="Gilmore M."/>
            <person name="Schwartman J."/>
            <person name="Shea T."/>
            <person name="Abouelleil A."/>
            <person name="Cao P."/>
            <person name="Chapman S."/>
            <person name="Cusick C."/>
            <person name="Young S."/>
            <person name="Neafsey D."/>
            <person name="Nusbaum C."/>
            <person name="Birren B."/>
        </authorList>
    </citation>
    <scope>NUCLEOTIDE SEQUENCE [LARGE SCALE GENOMIC DNA]</scope>
    <source>
        <strain evidence="12 13">DIV1094</strain>
    </source>
</reference>
<feature type="binding site" evidence="11">
    <location>
        <position position="44"/>
    </location>
    <ligand>
        <name>substrate</name>
    </ligand>
</feature>
<dbReference type="CDD" id="cd01170">
    <property type="entry name" value="THZ_kinase"/>
    <property type="match status" value="1"/>
</dbReference>
<sequence>MNTFLGTAVETVRTNNPLVHHITNYVTVNDCANLTLAIGGSPIMADEVLEVMEITGMSQALVLNMGTLNERTVNSMLLAGQTANEKGIPIIFDPVGAGASDFRNETARSIINMLNCAVIRGNISEIRFLAGITSSTKGVDASANDTSSIEEAQLIADQLATAHKCIVVITGAVDVISDGRRNILVHNGCAEMSRITGTGCMLTSLIASFCGSFPDQLFYAATTAVLAMGIAGELAFEQTTGTGSFRVALIDEISRIDQQTLTQRGNYVEK</sequence>
<protein>
    <recommendedName>
        <fullName evidence="11">Hydroxyethylthiazole kinase</fullName>
        <ecNumber evidence="11">2.7.1.50</ecNumber>
    </recommendedName>
    <alternativeName>
        <fullName evidence="11">4-methyl-5-beta-hydroxyethylthiazole kinase</fullName>
        <shortName evidence="11">TH kinase</shortName>
        <shortName evidence="11">Thz kinase</shortName>
    </alternativeName>
</protein>
<accession>A0ABZ2T0J8</accession>
<dbReference type="NCBIfam" id="NF006830">
    <property type="entry name" value="PRK09355.1"/>
    <property type="match status" value="1"/>
</dbReference>
<evidence type="ECO:0000256" key="9">
    <source>
        <dbReference type="ARBA" id="ARBA00022842"/>
    </source>
</evidence>
<dbReference type="Pfam" id="PF02110">
    <property type="entry name" value="HK"/>
    <property type="match status" value="1"/>
</dbReference>
<dbReference type="InterPro" id="IPR000417">
    <property type="entry name" value="Hyethyz_kinase"/>
</dbReference>
<feature type="binding site" evidence="11">
    <location>
        <position position="120"/>
    </location>
    <ligand>
        <name>ATP</name>
        <dbReference type="ChEBI" id="CHEBI:30616"/>
    </ligand>
</feature>
<dbReference type="PRINTS" id="PR01099">
    <property type="entry name" value="HYETHTZKNASE"/>
</dbReference>
<dbReference type="Proteomes" id="UP000664360">
    <property type="component" value="Chromosome"/>
</dbReference>
<keyword evidence="13" id="KW-1185">Reference proteome</keyword>
<keyword evidence="10 11" id="KW-0784">Thiamine biosynthesis</keyword>
<evidence type="ECO:0000256" key="1">
    <source>
        <dbReference type="ARBA" id="ARBA00001771"/>
    </source>
</evidence>
<evidence type="ECO:0000256" key="6">
    <source>
        <dbReference type="ARBA" id="ARBA00022741"/>
    </source>
</evidence>
<dbReference type="HAMAP" id="MF_00228">
    <property type="entry name" value="Thz_kinase"/>
    <property type="match status" value="1"/>
</dbReference>
<dbReference type="RefSeq" id="WP_206856176.1">
    <property type="nucleotide sequence ID" value="NZ_CP147250.1"/>
</dbReference>
<dbReference type="EC" id="2.7.1.50" evidence="11"/>
<keyword evidence="8 11" id="KW-0067">ATP-binding</keyword>
<evidence type="ECO:0000256" key="8">
    <source>
        <dbReference type="ARBA" id="ARBA00022840"/>
    </source>
</evidence>
<comment type="similarity">
    <text evidence="11">Belongs to the Thz kinase family.</text>
</comment>
<organism evidence="12 13">
    <name type="scientific">Candidatus Enterococcus mangumiae</name>
    <dbReference type="NCBI Taxonomy" id="2230878"/>
    <lineage>
        <taxon>Bacteria</taxon>
        <taxon>Bacillati</taxon>
        <taxon>Bacillota</taxon>
        <taxon>Bacilli</taxon>
        <taxon>Lactobacillales</taxon>
        <taxon>Enterococcaceae</taxon>
        <taxon>Enterococcus</taxon>
    </lineage>
</organism>
<dbReference type="SUPFAM" id="SSF53613">
    <property type="entry name" value="Ribokinase-like"/>
    <property type="match status" value="1"/>
</dbReference>
<comment type="catalytic activity">
    <reaction evidence="1 11">
        <text>5-(2-hydroxyethyl)-4-methylthiazole + ATP = 4-methyl-5-(2-phosphooxyethyl)-thiazole + ADP + H(+)</text>
        <dbReference type="Rhea" id="RHEA:24212"/>
        <dbReference type="ChEBI" id="CHEBI:15378"/>
        <dbReference type="ChEBI" id="CHEBI:17957"/>
        <dbReference type="ChEBI" id="CHEBI:30616"/>
        <dbReference type="ChEBI" id="CHEBI:58296"/>
        <dbReference type="ChEBI" id="CHEBI:456216"/>
        <dbReference type="EC" id="2.7.1.50"/>
    </reaction>
</comment>
<dbReference type="NCBIfam" id="TIGR00694">
    <property type="entry name" value="thiM"/>
    <property type="match status" value="1"/>
</dbReference>
<name>A0ABZ2T0J8_9ENTE</name>
<feature type="binding site" evidence="11">
    <location>
        <position position="197"/>
    </location>
    <ligand>
        <name>substrate</name>
    </ligand>
</feature>
<comment type="pathway">
    <text evidence="3 11">Cofactor biosynthesis; thiamine diphosphate biosynthesis; 4-methyl-5-(2-phosphoethyl)-thiazole from 5-(2-hydroxyethyl)-4-methylthiazole: step 1/1.</text>
</comment>
<keyword evidence="4 11" id="KW-0808">Transferase</keyword>
<evidence type="ECO:0000256" key="3">
    <source>
        <dbReference type="ARBA" id="ARBA00004868"/>
    </source>
</evidence>
<keyword evidence="5 11" id="KW-0479">Metal-binding</keyword>
<dbReference type="InterPro" id="IPR029056">
    <property type="entry name" value="Ribokinase-like"/>
</dbReference>
<evidence type="ECO:0000256" key="5">
    <source>
        <dbReference type="ARBA" id="ARBA00022723"/>
    </source>
</evidence>
<proteinExistence type="inferred from homology"/>
<keyword evidence="9 11" id="KW-0460">Magnesium</keyword>
<evidence type="ECO:0000256" key="2">
    <source>
        <dbReference type="ARBA" id="ARBA00001946"/>
    </source>
</evidence>
<keyword evidence="6 11" id="KW-0547">Nucleotide-binding</keyword>
<evidence type="ECO:0000256" key="10">
    <source>
        <dbReference type="ARBA" id="ARBA00022977"/>
    </source>
</evidence>
<dbReference type="EMBL" id="CP147250">
    <property type="protein sequence ID" value="WYJ81497.1"/>
    <property type="molecule type" value="Genomic_DNA"/>
</dbReference>
<evidence type="ECO:0000256" key="7">
    <source>
        <dbReference type="ARBA" id="ARBA00022777"/>
    </source>
</evidence>